<evidence type="ECO:0000256" key="1">
    <source>
        <dbReference type="ARBA" id="ARBA00007884"/>
    </source>
</evidence>
<dbReference type="Pfam" id="PF08547">
    <property type="entry name" value="CIA30"/>
    <property type="match status" value="1"/>
</dbReference>
<dbReference type="GO" id="GO:0010257">
    <property type="term" value="P:NADH dehydrogenase complex assembly"/>
    <property type="evidence" value="ECO:0007669"/>
    <property type="project" value="TreeGrafter"/>
</dbReference>
<comment type="caution">
    <text evidence="4">The sequence shown here is derived from an EMBL/GenBank/DDBJ whole genome shotgun (WGS) entry which is preliminary data.</text>
</comment>
<dbReference type="AlphaFoldDB" id="A0A8H7TJS4"/>
<accession>A0A8H7TJS4</accession>
<evidence type="ECO:0000256" key="2">
    <source>
        <dbReference type="SAM" id="MobiDB-lite"/>
    </source>
</evidence>
<feature type="domain" description="NADH:ubiquinone oxidoreductase intermediate-associated protein 30" evidence="3">
    <location>
        <begin position="92"/>
        <end position="280"/>
    </location>
</feature>
<evidence type="ECO:0000313" key="4">
    <source>
        <dbReference type="EMBL" id="KAF9750819.1"/>
    </source>
</evidence>
<feature type="compositionally biased region" description="Acidic residues" evidence="2">
    <location>
        <begin position="301"/>
        <end position="310"/>
    </location>
</feature>
<evidence type="ECO:0000259" key="3">
    <source>
        <dbReference type="Pfam" id="PF08547"/>
    </source>
</evidence>
<dbReference type="Proteomes" id="UP000616885">
    <property type="component" value="Unassembled WGS sequence"/>
</dbReference>
<reference evidence="4" key="1">
    <citation type="submission" date="2020-10" db="EMBL/GenBank/DDBJ databases">
        <title>High-Quality Genome Resource of Clonostachys rosea strain S41 by Oxford Nanopore Long-Read Sequencing.</title>
        <authorList>
            <person name="Wang H."/>
        </authorList>
    </citation>
    <scope>NUCLEOTIDE SEQUENCE</scope>
    <source>
        <strain evidence="4">S41</strain>
    </source>
</reference>
<dbReference type="PANTHER" id="PTHR13194">
    <property type="entry name" value="COMPLEX I INTERMEDIATE-ASSOCIATED PROTEIN 30"/>
    <property type="match status" value="1"/>
</dbReference>
<protein>
    <recommendedName>
        <fullName evidence="3">NADH:ubiquinone oxidoreductase intermediate-associated protein 30 domain-containing protein</fullName>
    </recommendedName>
</protein>
<dbReference type="SUPFAM" id="SSF49785">
    <property type="entry name" value="Galactose-binding domain-like"/>
    <property type="match status" value="1"/>
</dbReference>
<evidence type="ECO:0000313" key="5">
    <source>
        <dbReference type="Proteomes" id="UP000616885"/>
    </source>
</evidence>
<dbReference type="InterPro" id="IPR008979">
    <property type="entry name" value="Galactose-bd-like_sf"/>
</dbReference>
<gene>
    <name evidence="4" type="ORF">IM811_015039</name>
</gene>
<dbReference type="GO" id="GO:0051082">
    <property type="term" value="F:unfolded protein binding"/>
    <property type="evidence" value="ECO:0007669"/>
    <property type="project" value="TreeGrafter"/>
</dbReference>
<comment type="similarity">
    <text evidence="1">Belongs to the CIA30 family.</text>
</comment>
<proteinExistence type="inferred from homology"/>
<dbReference type="InterPro" id="IPR013857">
    <property type="entry name" value="NADH-UbQ_OxRdtase-assoc_prot30"/>
</dbReference>
<dbReference type="PANTHER" id="PTHR13194:SF19">
    <property type="entry name" value="NAD(P)-BINDING ROSSMANN-FOLD SUPERFAMILY PROTEIN"/>
    <property type="match status" value="1"/>
</dbReference>
<organism evidence="4 5">
    <name type="scientific">Bionectria ochroleuca</name>
    <name type="common">Gliocladium roseum</name>
    <dbReference type="NCBI Taxonomy" id="29856"/>
    <lineage>
        <taxon>Eukaryota</taxon>
        <taxon>Fungi</taxon>
        <taxon>Dikarya</taxon>
        <taxon>Ascomycota</taxon>
        <taxon>Pezizomycotina</taxon>
        <taxon>Sordariomycetes</taxon>
        <taxon>Hypocreomycetidae</taxon>
        <taxon>Hypocreales</taxon>
        <taxon>Bionectriaceae</taxon>
        <taxon>Clonostachys</taxon>
    </lineage>
</organism>
<name>A0A8H7TJS4_BIOOC</name>
<dbReference type="InterPro" id="IPR039131">
    <property type="entry name" value="NDUFAF1"/>
</dbReference>
<feature type="compositionally biased region" description="Polar residues" evidence="2">
    <location>
        <begin position="213"/>
        <end position="228"/>
    </location>
</feature>
<feature type="region of interest" description="Disordered" evidence="2">
    <location>
        <begin position="199"/>
        <end position="228"/>
    </location>
</feature>
<dbReference type="EMBL" id="JADCTT010000006">
    <property type="protein sequence ID" value="KAF9750819.1"/>
    <property type="molecule type" value="Genomic_DNA"/>
</dbReference>
<feature type="compositionally biased region" description="Polar residues" evidence="2">
    <location>
        <begin position="322"/>
        <end position="339"/>
    </location>
</feature>
<feature type="region of interest" description="Disordered" evidence="2">
    <location>
        <begin position="296"/>
        <end position="344"/>
    </location>
</feature>
<sequence length="352" mass="38049">MLQEVPEVASRHLQGTDEAAPKLCHCCGRSQHSTVNSPTEFCPDPTLACHVPSLNTDHYHTTLQPYSSRKPACPMAASNGSAYLDLFGGTQKWDASEWVTSDDRVRGGSSVSRLAVSDDGRAATFTGHLDTSTLGGAGFASQRTRDTLHQDLSAYDGLLVTVAGGDSKRYAITLKDEIPGRRDDGRDLSGVSWEADFALSSGGGEGTNESSHADQQTETTTRASATDGQQVYLPWGQFKATYRGRPKPDAEPLDLTDVKRFGIMMRSFFDQQHGDFSITISSIAATRSSGAEHLNNRSAFDETEDEEDQAALEKRARGTLTEIKTPNQEGDSSKTSGTSPPVGWRRAFCGFI</sequence>